<dbReference type="SUPFAM" id="SSF49879">
    <property type="entry name" value="SMAD/FHA domain"/>
    <property type="match status" value="1"/>
</dbReference>
<sequence length="213" mass="24243">MLVVQFHVNIACSEDVIRTLPTRKNIDWDHPVVFGRREGADVFINDIHASRSHVELKGQILSNDQVRFMTRNASEKQGYNLNEQYITDDKWRELNKGDKIKIAGLICDVDINPAGAIMDREKFVIEFIWPQAHSYLAVPGQIYSTTNSPNDQPDFDNHNRVLNFQLYVNPPENLVAPQPVHGSYVQLSNLPPNNGMQPNWMYGGIQPGQPHQA</sequence>
<dbReference type="PROSITE" id="PS50006">
    <property type="entry name" value="FHA_DOMAIN"/>
    <property type="match status" value="1"/>
</dbReference>
<dbReference type="Proteomes" id="UP001152795">
    <property type="component" value="Unassembled WGS sequence"/>
</dbReference>
<gene>
    <name evidence="1" type="ORF">PACLA_8A071409</name>
</gene>
<keyword evidence="2" id="KW-1185">Reference proteome</keyword>
<organism evidence="1 2">
    <name type="scientific">Paramuricea clavata</name>
    <name type="common">Red gorgonian</name>
    <name type="synonym">Violescent sea-whip</name>
    <dbReference type="NCBI Taxonomy" id="317549"/>
    <lineage>
        <taxon>Eukaryota</taxon>
        <taxon>Metazoa</taxon>
        <taxon>Cnidaria</taxon>
        <taxon>Anthozoa</taxon>
        <taxon>Octocorallia</taxon>
        <taxon>Malacalcyonacea</taxon>
        <taxon>Plexauridae</taxon>
        <taxon>Paramuricea</taxon>
    </lineage>
</organism>
<dbReference type="EMBL" id="CACRXK020025663">
    <property type="protein sequence ID" value="CAB4039627.1"/>
    <property type="molecule type" value="Genomic_DNA"/>
</dbReference>
<evidence type="ECO:0000313" key="2">
    <source>
        <dbReference type="Proteomes" id="UP001152795"/>
    </source>
</evidence>
<dbReference type="InterPro" id="IPR000253">
    <property type="entry name" value="FHA_dom"/>
</dbReference>
<protein>
    <submittedName>
        <fullName evidence="1">---NA</fullName>
    </submittedName>
</protein>
<accession>A0A7D9K446</accession>
<dbReference type="Pfam" id="PF00498">
    <property type="entry name" value="FHA"/>
    <property type="match status" value="1"/>
</dbReference>
<reference evidence="1" key="1">
    <citation type="submission" date="2020-04" db="EMBL/GenBank/DDBJ databases">
        <authorList>
            <person name="Alioto T."/>
            <person name="Alioto T."/>
            <person name="Gomez Garrido J."/>
        </authorList>
    </citation>
    <scope>NUCLEOTIDE SEQUENCE</scope>
    <source>
        <strain evidence="1">A484AB</strain>
    </source>
</reference>
<dbReference type="AlphaFoldDB" id="A0A7D9K446"/>
<feature type="non-terminal residue" evidence="1">
    <location>
        <position position="213"/>
    </location>
</feature>
<comment type="caution">
    <text evidence="1">The sequence shown here is derived from an EMBL/GenBank/DDBJ whole genome shotgun (WGS) entry which is preliminary data.</text>
</comment>
<name>A0A7D9K446_PARCT</name>
<dbReference type="Gene3D" id="2.60.200.20">
    <property type="match status" value="1"/>
</dbReference>
<evidence type="ECO:0000313" key="1">
    <source>
        <dbReference type="EMBL" id="CAB4039627.1"/>
    </source>
</evidence>
<dbReference type="InterPro" id="IPR008984">
    <property type="entry name" value="SMAD_FHA_dom_sf"/>
</dbReference>
<proteinExistence type="predicted"/>